<organism evidence="1 2">
    <name type="scientific">Alteromonas genovensis</name>
    <dbReference type="NCBI Taxonomy" id="471225"/>
    <lineage>
        <taxon>Bacteria</taxon>
        <taxon>Pseudomonadati</taxon>
        <taxon>Pseudomonadota</taxon>
        <taxon>Gammaproteobacteria</taxon>
        <taxon>Alteromonadales</taxon>
        <taxon>Alteromonadaceae</taxon>
        <taxon>Alteromonas/Salinimonas group</taxon>
        <taxon>Alteromonas</taxon>
    </lineage>
</organism>
<proteinExistence type="predicted"/>
<dbReference type="Proteomes" id="UP000471381">
    <property type="component" value="Unassembled WGS sequence"/>
</dbReference>
<evidence type="ECO:0000313" key="1">
    <source>
        <dbReference type="EMBL" id="NDW16350.1"/>
    </source>
</evidence>
<dbReference type="AlphaFoldDB" id="A0A6N9TGR2"/>
<evidence type="ECO:0000313" key="2">
    <source>
        <dbReference type="Proteomes" id="UP000471381"/>
    </source>
</evidence>
<sequence length="166" mass="19063">MVFVLLTIGAGAFFSYKSMSKHALKREELNFMGSKGWSWFDEKRRVQIKRVEGDLPALRKVYVDENYAALLTISDSGRYRGFVFFDEPCEEGSAITETKYYGADGEQNIDVLHCIQGKLVFMKSWATPPETRWEGNVGDFSFSVSLEDWDLKPLQKAYYKSRAVLI</sequence>
<keyword evidence="2" id="KW-1185">Reference proteome</keyword>
<dbReference type="EMBL" id="JAAAWO010000009">
    <property type="protein sequence ID" value="NDW16350.1"/>
    <property type="molecule type" value="Genomic_DNA"/>
</dbReference>
<reference evidence="1 2" key="1">
    <citation type="submission" date="2020-01" db="EMBL/GenBank/DDBJ databases">
        <title>Genomes of bacteria type strains.</title>
        <authorList>
            <person name="Chen J."/>
            <person name="Zhu S."/>
            <person name="Yang J."/>
        </authorList>
    </citation>
    <scope>NUCLEOTIDE SEQUENCE [LARGE SCALE GENOMIC DNA]</scope>
    <source>
        <strain evidence="1 2">LMG 24078</strain>
    </source>
</reference>
<gene>
    <name evidence="1" type="ORF">GTQ48_12565</name>
</gene>
<accession>A0A6N9TGR2</accession>
<name>A0A6N9TGR2_9ALTE</name>
<comment type="caution">
    <text evidence="1">The sequence shown here is derived from an EMBL/GenBank/DDBJ whole genome shotgun (WGS) entry which is preliminary data.</text>
</comment>
<protein>
    <submittedName>
        <fullName evidence="1">Uncharacterized protein</fullName>
    </submittedName>
</protein>